<dbReference type="EMBL" id="AAYH02000044">
    <property type="protein sequence ID" value="EDO54012.1"/>
    <property type="molecule type" value="Genomic_DNA"/>
</dbReference>
<dbReference type="Proteomes" id="UP000004110">
    <property type="component" value="Unassembled WGS sequence"/>
</dbReference>
<sequence length="35" mass="4049">MSFISSVPIDEGYYIKSARTVIAYLHSRLWKMPTS</sequence>
<dbReference type="AlphaFoldDB" id="A0ABC9NB28"/>
<evidence type="ECO:0000313" key="1">
    <source>
        <dbReference type="EMBL" id="EDO54012.1"/>
    </source>
</evidence>
<reference evidence="1" key="1">
    <citation type="submission" date="2007-06" db="EMBL/GenBank/DDBJ databases">
        <authorList>
            <person name="Fulton L."/>
            <person name="Clifton S."/>
            <person name="Fulton B."/>
            <person name="Xu J."/>
            <person name="Minx P."/>
            <person name="Pepin K.H."/>
            <person name="Johnson M."/>
            <person name="Thiruvilangam P."/>
            <person name="Bhonagiri V."/>
            <person name="Nash W.E."/>
            <person name="Mardis E.R."/>
            <person name="Wilson R.K."/>
        </authorList>
    </citation>
    <scope>NUCLEOTIDE SEQUENCE [LARGE SCALE GENOMIC DNA]</scope>
    <source>
        <strain evidence="1">ATCC 8492</strain>
    </source>
</reference>
<keyword evidence="2" id="KW-1185">Reference proteome</keyword>
<gene>
    <name evidence="1" type="ORF">BACUNI_02633</name>
</gene>
<name>A0ABC9NB28_BACUC</name>
<reference evidence="1" key="2">
    <citation type="submission" date="2013-11" db="EMBL/GenBank/DDBJ databases">
        <title>Draft genome sequence of Bacteroides uniformis (ATCC 8492).</title>
        <authorList>
            <person name="Sudarsanam P."/>
            <person name="Ley R."/>
            <person name="Guruge J."/>
            <person name="Turnbaugh P.J."/>
            <person name="Mahowald M."/>
            <person name="Liep D."/>
            <person name="Gordon J."/>
        </authorList>
    </citation>
    <scope>NUCLEOTIDE SEQUENCE</scope>
    <source>
        <strain evidence="1">ATCC 8492</strain>
    </source>
</reference>
<comment type="caution">
    <text evidence="1">The sequence shown here is derived from an EMBL/GenBank/DDBJ whole genome shotgun (WGS) entry which is preliminary data.</text>
</comment>
<proteinExistence type="predicted"/>
<organism evidence="1 2">
    <name type="scientific">Bacteroides uniformis (strain ATCC 8492 / DSM 6597 / CCUG 4942 / CIP 103695 / JCM 5828 / KCTC 5204 / NCTC 13054 / VPI 0061)</name>
    <dbReference type="NCBI Taxonomy" id="411479"/>
    <lineage>
        <taxon>Bacteria</taxon>
        <taxon>Pseudomonadati</taxon>
        <taxon>Bacteroidota</taxon>
        <taxon>Bacteroidia</taxon>
        <taxon>Bacteroidales</taxon>
        <taxon>Bacteroidaceae</taxon>
        <taxon>Bacteroides</taxon>
    </lineage>
</organism>
<evidence type="ECO:0000313" key="2">
    <source>
        <dbReference type="Proteomes" id="UP000004110"/>
    </source>
</evidence>
<protein>
    <submittedName>
        <fullName evidence="1">Uncharacterized protein</fullName>
    </submittedName>
</protein>
<accession>A0ABC9NB28</accession>